<dbReference type="EMBL" id="JAUJRV010000018">
    <property type="protein sequence ID" value="MDN7797372.1"/>
    <property type="molecule type" value="Genomic_DNA"/>
</dbReference>
<evidence type="ECO:0000313" key="2">
    <source>
        <dbReference type="Proteomes" id="UP001171620"/>
    </source>
</evidence>
<accession>A0AAW7T5A4</accession>
<dbReference type="AlphaFoldDB" id="A0AAW7T5A4"/>
<sequence length="64" mass="6984">MHARPDANVIRRNIDMHALADTVRLAGAPTDAHCAASFIRSHCDATRVRERRASDAASLRTVST</sequence>
<organism evidence="1 2">
    <name type="scientific">Burkholderia vietnamiensis</name>
    <dbReference type="NCBI Taxonomy" id="60552"/>
    <lineage>
        <taxon>Bacteria</taxon>
        <taxon>Pseudomonadati</taxon>
        <taxon>Pseudomonadota</taxon>
        <taxon>Betaproteobacteria</taxon>
        <taxon>Burkholderiales</taxon>
        <taxon>Burkholderiaceae</taxon>
        <taxon>Burkholderia</taxon>
        <taxon>Burkholderia cepacia complex</taxon>
    </lineage>
</organism>
<dbReference type="Proteomes" id="UP001171620">
    <property type="component" value="Unassembled WGS sequence"/>
</dbReference>
<comment type="caution">
    <text evidence="1">The sequence shown here is derived from an EMBL/GenBank/DDBJ whole genome shotgun (WGS) entry which is preliminary data.</text>
</comment>
<proteinExistence type="predicted"/>
<dbReference type="RefSeq" id="WP_155632565.1">
    <property type="nucleotide sequence ID" value="NZ_CADESV010000007.1"/>
</dbReference>
<name>A0AAW7T5A4_BURVI</name>
<gene>
    <name evidence="1" type="ORF">QZM33_20755</name>
</gene>
<protein>
    <submittedName>
        <fullName evidence="1">Uncharacterized protein</fullName>
    </submittedName>
</protein>
<reference evidence="1" key="1">
    <citation type="submission" date="2023-07" db="EMBL/GenBank/DDBJ databases">
        <title>A collection of bacterial strains from the Burkholderia cepacia Research Laboratory and Repository.</title>
        <authorList>
            <person name="Lipuma J."/>
            <person name="Spilker T."/>
            <person name="Caverly L."/>
        </authorList>
    </citation>
    <scope>NUCLEOTIDE SEQUENCE</scope>
    <source>
        <strain evidence="1">AU44268</strain>
    </source>
</reference>
<evidence type="ECO:0000313" key="1">
    <source>
        <dbReference type="EMBL" id="MDN7797372.1"/>
    </source>
</evidence>